<dbReference type="Proteomes" id="UP001476798">
    <property type="component" value="Unassembled WGS sequence"/>
</dbReference>
<protein>
    <submittedName>
        <fullName evidence="1">Uncharacterized protein</fullName>
    </submittedName>
</protein>
<organism evidence="1 2">
    <name type="scientific">Goodea atripinnis</name>
    <dbReference type="NCBI Taxonomy" id="208336"/>
    <lineage>
        <taxon>Eukaryota</taxon>
        <taxon>Metazoa</taxon>
        <taxon>Chordata</taxon>
        <taxon>Craniata</taxon>
        <taxon>Vertebrata</taxon>
        <taxon>Euteleostomi</taxon>
        <taxon>Actinopterygii</taxon>
        <taxon>Neopterygii</taxon>
        <taxon>Teleostei</taxon>
        <taxon>Neoteleostei</taxon>
        <taxon>Acanthomorphata</taxon>
        <taxon>Ovalentaria</taxon>
        <taxon>Atherinomorphae</taxon>
        <taxon>Cyprinodontiformes</taxon>
        <taxon>Goodeidae</taxon>
        <taxon>Goodea</taxon>
    </lineage>
</organism>
<accession>A0ABV0Q0W7</accession>
<proteinExistence type="predicted"/>
<comment type="caution">
    <text evidence="1">The sequence shown here is derived from an EMBL/GenBank/DDBJ whole genome shotgun (WGS) entry which is preliminary data.</text>
</comment>
<evidence type="ECO:0000313" key="1">
    <source>
        <dbReference type="EMBL" id="MEQ2189201.1"/>
    </source>
</evidence>
<keyword evidence="2" id="KW-1185">Reference proteome</keyword>
<dbReference type="EMBL" id="JAHRIO010092336">
    <property type="protein sequence ID" value="MEQ2189201.1"/>
    <property type="molecule type" value="Genomic_DNA"/>
</dbReference>
<evidence type="ECO:0000313" key="2">
    <source>
        <dbReference type="Proteomes" id="UP001476798"/>
    </source>
</evidence>
<reference evidence="1 2" key="1">
    <citation type="submission" date="2021-06" db="EMBL/GenBank/DDBJ databases">
        <authorList>
            <person name="Palmer J.M."/>
        </authorList>
    </citation>
    <scope>NUCLEOTIDE SEQUENCE [LARGE SCALE GENOMIC DNA]</scope>
    <source>
        <strain evidence="1 2">GA_2019</strain>
        <tissue evidence="1">Muscle</tissue>
    </source>
</reference>
<gene>
    <name evidence="1" type="ORF">GOODEAATRI_022813</name>
</gene>
<name>A0ABV0Q0W7_9TELE</name>
<sequence>MVFHLKFVYAQSEVKGSQKRRIIQVLASVYVCVWVYTHNSERLLFPPSFPLNSTCLVLSHPQDQFMSVQVSLNPAESLHTCQSLLSRPMFVLQSGSWCSLSG</sequence>